<dbReference type="InterPro" id="IPR017853">
    <property type="entry name" value="GH"/>
</dbReference>
<proteinExistence type="predicted"/>
<dbReference type="Gene3D" id="3.20.20.80">
    <property type="entry name" value="Glycosidases"/>
    <property type="match status" value="2"/>
</dbReference>
<dbReference type="EMBL" id="JAOEGN010000004">
    <property type="protein sequence ID" value="MCU0104598.1"/>
    <property type="molecule type" value="Genomic_DNA"/>
</dbReference>
<dbReference type="RefSeq" id="WP_262095841.1">
    <property type="nucleotide sequence ID" value="NZ_JAOEGN010000004.1"/>
</dbReference>
<comment type="caution">
    <text evidence="1">The sequence shown here is derived from an EMBL/GenBank/DDBJ whole genome shotgun (WGS) entry which is preliminary data.</text>
</comment>
<gene>
    <name evidence="1" type="ORF">N7603_02895</name>
</gene>
<keyword evidence="2" id="KW-1185">Reference proteome</keyword>
<dbReference type="Proteomes" id="UP001209076">
    <property type="component" value="Unassembled WGS sequence"/>
</dbReference>
<evidence type="ECO:0008006" key="3">
    <source>
        <dbReference type="Google" id="ProtNLM"/>
    </source>
</evidence>
<protein>
    <recommendedName>
        <fullName evidence="3">Family 2 glycosyl transferase</fullName>
    </recommendedName>
</protein>
<evidence type="ECO:0000313" key="2">
    <source>
        <dbReference type="Proteomes" id="UP001209076"/>
    </source>
</evidence>
<evidence type="ECO:0000313" key="1">
    <source>
        <dbReference type="EMBL" id="MCU0104598.1"/>
    </source>
</evidence>
<reference evidence="2" key="1">
    <citation type="submission" date="2023-07" db="EMBL/GenBank/DDBJ databases">
        <title>Novel Mycoplasma species identified in domestic and wild animals.</title>
        <authorList>
            <person name="Volokhov D.V."/>
            <person name="Furtak V.A."/>
            <person name="Zagorodnyaya T.A."/>
        </authorList>
    </citation>
    <scope>NUCLEOTIDE SEQUENCE [LARGE SCALE GENOMIC DNA]</scope>
    <source>
        <strain evidence="2">92-19</strain>
    </source>
</reference>
<accession>A0ABT2PV52</accession>
<organism evidence="1 2">
    <name type="scientific">Paracholeplasma vituli</name>
    <dbReference type="NCBI Taxonomy" id="69473"/>
    <lineage>
        <taxon>Bacteria</taxon>
        <taxon>Bacillati</taxon>
        <taxon>Mycoplasmatota</taxon>
        <taxon>Mollicutes</taxon>
        <taxon>Acholeplasmatales</taxon>
        <taxon>Acholeplasmataceae</taxon>
        <taxon>Paracholeplasma</taxon>
    </lineage>
</organism>
<name>A0ABT2PV52_9MOLU</name>
<sequence>MKKWLLLGFIVILVGFLSIMIAGLIKKKPIVQIQNGITTSATIHDGDFYIFNNNKPKKIFIKGVNIGATKPGYFPGELGITKEDYLRWFDQITKMNANTIRVYTTLKPAFYDALYEFNLESDEKLYVMHGVWVNEDLMKALMDPYAEEERLLNEFISDGKDLVDIFHGNKTLESRPGFANGVYTKDVSQYIIGWILGVEWDPEFVKNTNELHEDIQTFEGTYLHTHNATPFEVFLARVGEAILEYEANTYQNTRPLSFTNWLTTDPLDHPNEPDPKEDLVSVNVEHIKLSKKAFAGQFASYHVYPYYPEFMNFSEELVKVYDPVNTYKAYLKKLNKFHSMPVLVAEFGVPASRGKAHDARYSGFNQGQHTEQRQGEILASMIKDIYDTGNIGALIFAWQDEWFKRTWNTMDFDLEWQRPFWSNVETNEQMFGLLSFEPGESLKIKLDGNASDWDLIPYIGENLKATQDERYLYLYIEKRSQEPLYIGIDTIPNQGNMTHSKKNISFSSGADFLITMDQTSKIEVDPYYDAFSHLYGEVLKMVDKSLGMDTISSGLFTGLYHALSKALTIPITNEYIGFSRYEAGLLRKGNSDPNSTSYDSLSDYFDTNEFVEIRIPYLLLNIMDPSTKTRMANFKGQTSFTGEHFDSIQIGFGYAGESVLLNPYTWENWGMPTYHERLKQSYYIVQNTFTKY</sequence>
<dbReference type="SUPFAM" id="SSF51445">
    <property type="entry name" value="(Trans)glycosidases"/>
    <property type="match status" value="1"/>
</dbReference>